<accession>A0AAV4NST3</accession>
<dbReference type="Proteomes" id="UP001054945">
    <property type="component" value="Unassembled WGS sequence"/>
</dbReference>
<keyword evidence="2" id="KW-1185">Reference proteome</keyword>
<dbReference type="EMBL" id="BPLR01003680">
    <property type="protein sequence ID" value="GIX87443.1"/>
    <property type="molecule type" value="Genomic_DNA"/>
</dbReference>
<evidence type="ECO:0000313" key="1">
    <source>
        <dbReference type="EMBL" id="GIX87443.1"/>
    </source>
</evidence>
<proteinExistence type="predicted"/>
<protein>
    <recommendedName>
        <fullName evidence="3">Ribosomal protein S10</fullName>
    </recommendedName>
</protein>
<organism evidence="1 2">
    <name type="scientific">Caerostris extrusa</name>
    <name type="common">Bark spider</name>
    <name type="synonym">Caerostris bankana</name>
    <dbReference type="NCBI Taxonomy" id="172846"/>
    <lineage>
        <taxon>Eukaryota</taxon>
        <taxon>Metazoa</taxon>
        <taxon>Ecdysozoa</taxon>
        <taxon>Arthropoda</taxon>
        <taxon>Chelicerata</taxon>
        <taxon>Arachnida</taxon>
        <taxon>Araneae</taxon>
        <taxon>Araneomorphae</taxon>
        <taxon>Entelegynae</taxon>
        <taxon>Araneoidea</taxon>
        <taxon>Araneidae</taxon>
        <taxon>Caerostris</taxon>
    </lineage>
</organism>
<evidence type="ECO:0008006" key="3">
    <source>
        <dbReference type="Google" id="ProtNLM"/>
    </source>
</evidence>
<gene>
    <name evidence="1" type="ORF">CEXT_704471</name>
</gene>
<evidence type="ECO:0000313" key="2">
    <source>
        <dbReference type="Proteomes" id="UP001054945"/>
    </source>
</evidence>
<dbReference type="AlphaFoldDB" id="A0AAV4NST3"/>
<comment type="caution">
    <text evidence="1">The sequence shown here is derived from an EMBL/GenBank/DDBJ whole genome shotgun (WGS) entry which is preliminary data.</text>
</comment>
<sequence>MKCGLHIMFSNHCGSRSIYASVHVAKFGLSSVSGGQVKTIKIRTFQSLEDIKRVHSQWRNPTPLILQQDRITIAGVGRLRGFISQLHGFFSVPLALPPTLGRRFWNKAKRTLVLERVPFFFYFSLQVSETRTVHSVLERLFATTPLPPPNVNFLTFFFLLRLLPQVADSG</sequence>
<reference evidence="1 2" key="1">
    <citation type="submission" date="2021-06" db="EMBL/GenBank/DDBJ databases">
        <title>Caerostris extrusa draft genome.</title>
        <authorList>
            <person name="Kono N."/>
            <person name="Arakawa K."/>
        </authorList>
    </citation>
    <scope>NUCLEOTIDE SEQUENCE [LARGE SCALE GENOMIC DNA]</scope>
</reference>
<name>A0AAV4NST3_CAEEX</name>